<sequence length="325" mass="34385">MSTSSISASRPAAHLLSLGEALIDVVIGLGSAEEHVGGSLLNVAVGAATLGRPTSIASWWGKDERGDRLAAWADSAGVEIVPGTNWADRTSVAFADLDEHGRARYEFDLDWQVPVIEDLSRHGHVHTGSIAATLEPGGSQVVELVTRAKTHATISYDPNIRPSVMSSPAAVRDRIENLVGLSDLVKASDEDLGWLYPDEPVEEVMRRWVRSGPAMVVVTRGPWGAHAALASDRDMLHVDQLTVPVVDTVGAGDSFMAGLVSGLLDSGLLGSLEAGRRLREAGWAAVQPALHRAVVTSALTVSHAGAYAPTIAEVEAVRQADPRLR</sequence>
<keyword evidence="2" id="KW-0808">Transferase</keyword>
<protein>
    <submittedName>
        <fullName evidence="7">Carbohydrate kinase</fullName>
    </submittedName>
</protein>
<dbReference type="InterPro" id="IPR050306">
    <property type="entry name" value="PfkB_Carbo_kinase"/>
</dbReference>
<comment type="caution">
    <text evidence="7">The sequence shown here is derived from an EMBL/GenBank/DDBJ whole genome shotgun (WGS) entry which is preliminary data.</text>
</comment>
<evidence type="ECO:0000313" key="8">
    <source>
        <dbReference type="Proteomes" id="UP001501490"/>
    </source>
</evidence>
<keyword evidence="4 7" id="KW-0418">Kinase</keyword>
<proteinExistence type="inferred from homology"/>
<feature type="domain" description="Carbohydrate kinase PfkB" evidence="6">
    <location>
        <begin position="30"/>
        <end position="309"/>
    </location>
</feature>
<dbReference type="Gene3D" id="3.40.1190.20">
    <property type="match status" value="1"/>
</dbReference>
<name>A0ABP7AT15_9ACTN</name>
<evidence type="ECO:0000313" key="7">
    <source>
        <dbReference type="EMBL" id="GAA3639788.1"/>
    </source>
</evidence>
<dbReference type="Pfam" id="PF00294">
    <property type="entry name" value="PfkB"/>
    <property type="match status" value="1"/>
</dbReference>
<evidence type="ECO:0000256" key="3">
    <source>
        <dbReference type="ARBA" id="ARBA00022741"/>
    </source>
</evidence>
<dbReference type="Proteomes" id="UP001501490">
    <property type="component" value="Unassembled WGS sequence"/>
</dbReference>
<evidence type="ECO:0000259" key="6">
    <source>
        <dbReference type="Pfam" id="PF00294"/>
    </source>
</evidence>
<evidence type="ECO:0000256" key="2">
    <source>
        <dbReference type="ARBA" id="ARBA00022679"/>
    </source>
</evidence>
<evidence type="ECO:0000256" key="5">
    <source>
        <dbReference type="ARBA" id="ARBA00022840"/>
    </source>
</evidence>
<keyword evidence="8" id="KW-1185">Reference proteome</keyword>
<dbReference type="EMBL" id="BAABAB010000050">
    <property type="protein sequence ID" value="GAA3639788.1"/>
    <property type="molecule type" value="Genomic_DNA"/>
</dbReference>
<dbReference type="InterPro" id="IPR011611">
    <property type="entry name" value="PfkB_dom"/>
</dbReference>
<dbReference type="PANTHER" id="PTHR43085:SF1">
    <property type="entry name" value="PSEUDOURIDINE KINASE-RELATED"/>
    <property type="match status" value="1"/>
</dbReference>
<dbReference type="PROSITE" id="PS00584">
    <property type="entry name" value="PFKB_KINASES_2"/>
    <property type="match status" value="1"/>
</dbReference>
<keyword evidence="5" id="KW-0067">ATP-binding</keyword>
<dbReference type="InterPro" id="IPR029056">
    <property type="entry name" value="Ribokinase-like"/>
</dbReference>
<organism evidence="7 8">
    <name type="scientific">Microlunatus ginsengisoli</name>
    <dbReference type="NCBI Taxonomy" id="363863"/>
    <lineage>
        <taxon>Bacteria</taxon>
        <taxon>Bacillati</taxon>
        <taxon>Actinomycetota</taxon>
        <taxon>Actinomycetes</taxon>
        <taxon>Propionibacteriales</taxon>
        <taxon>Propionibacteriaceae</taxon>
        <taxon>Microlunatus</taxon>
    </lineage>
</organism>
<dbReference type="GO" id="GO:0016301">
    <property type="term" value="F:kinase activity"/>
    <property type="evidence" value="ECO:0007669"/>
    <property type="project" value="UniProtKB-KW"/>
</dbReference>
<reference evidence="8" key="1">
    <citation type="journal article" date="2019" name="Int. J. Syst. Evol. Microbiol.">
        <title>The Global Catalogue of Microorganisms (GCM) 10K type strain sequencing project: providing services to taxonomists for standard genome sequencing and annotation.</title>
        <authorList>
            <consortium name="The Broad Institute Genomics Platform"/>
            <consortium name="The Broad Institute Genome Sequencing Center for Infectious Disease"/>
            <person name="Wu L."/>
            <person name="Ma J."/>
        </authorList>
    </citation>
    <scope>NUCLEOTIDE SEQUENCE [LARGE SCALE GENOMIC DNA]</scope>
    <source>
        <strain evidence="8">JCM 16929</strain>
    </source>
</reference>
<gene>
    <name evidence="7" type="ORF">GCM10022236_47910</name>
</gene>
<accession>A0ABP7AT15</accession>
<dbReference type="RefSeq" id="WP_344809388.1">
    <property type="nucleotide sequence ID" value="NZ_BAABAB010000050.1"/>
</dbReference>
<dbReference type="SUPFAM" id="SSF53613">
    <property type="entry name" value="Ribokinase-like"/>
    <property type="match status" value="1"/>
</dbReference>
<evidence type="ECO:0000256" key="4">
    <source>
        <dbReference type="ARBA" id="ARBA00022777"/>
    </source>
</evidence>
<dbReference type="InterPro" id="IPR002173">
    <property type="entry name" value="Carboh/pur_kinase_PfkB_CS"/>
</dbReference>
<evidence type="ECO:0000256" key="1">
    <source>
        <dbReference type="ARBA" id="ARBA00010688"/>
    </source>
</evidence>
<dbReference type="PANTHER" id="PTHR43085">
    <property type="entry name" value="HEXOKINASE FAMILY MEMBER"/>
    <property type="match status" value="1"/>
</dbReference>
<comment type="similarity">
    <text evidence="1">Belongs to the carbohydrate kinase PfkB family.</text>
</comment>
<keyword evidence="3" id="KW-0547">Nucleotide-binding</keyword>